<protein>
    <submittedName>
        <fullName evidence="1">DUF2804 domain-containing protein</fullName>
    </submittedName>
</protein>
<dbReference type="InterPro" id="IPR021243">
    <property type="entry name" value="DUF2804"/>
</dbReference>
<dbReference type="AlphaFoldDB" id="A0A974XP04"/>
<sequence length="339" mass="38507">MVTHEQLDCLLSKGGKPRFGHFDLPPRSLGSGDFPLHNEMDKPVSRLGRHFSFKQFEFVAIHTPRYVLGLAIADIRYLGSGFCYLYDKSAAKLYQKQWLRPPVASYQLGESPWQGESAMGPVHFYRDQGLWRVLLDTDIQGRQVRAELELRPMPLSLPMALCSPTGYSGWTYTQKHNALAVGGSLSVNHEPQPLGRALAGYDFSAGYMRRETSWRWASINAWLGEHTLGLNLAAGVNETGSSENVLWLDGVRQHLSPVHFDFDRHAGEDGLWRIWSERSELELSFRPEACRKEKLNLGLLKSNFRQYLGHFDGWVVDTQGKKHQLKAVPGLTEDHFAKW</sequence>
<dbReference type="PANTHER" id="PTHR35868:SF4">
    <property type="entry name" value="DUF2804 DOMAIN-CONTAINING PROTEIN"/>
    <property type="match status" value="1"/>
</dbReference>
<reference evidence="1 2" key="1">
    <citation type="submission" date="2021-03" db="EMBL/GenBank/DDBJ databases">
        <title>Novel species identification of genus Shewanella.</title>
        <authorList>
            <person name="Liu G."/>
            <person name="Zhang Q."/>
        </authorList>
    </citation>
    <scope>NUCLEOTIDE SEQUENCE [LARGE SCALE GENOMIC DNA]</scope>
    <source>
        <strain evidence="1 2">FJAT-53726</strain>
    </source>
</reference>
<gene>
    <name evidence="1" type="ORF">JYB88_13015</name>
</gene>
<organism evidence="1 2">
    <name type="scientific">Shewanella cyperi</name>
    <dbReference type="NCBI Taxonomy" id="2814292"/>
    <lineage>
        <taxon>Bacteria</taxon>
        <taxon>Pseudomonadati</taxon>
        <taxon>Pseudomonadota</taxon>
        <taxon>Gammaproteobacteria</taxon>
        <taxon>Alteromonadales</taxon>
        <taxon>Shewanellaceae</taxon>
        <taxon>Shewanella</taxon>
    </lineage>
</organism>
<dbReference type="KEGG" id="scyp:JYB88_13015"/>
<accession>A0A974XP04</accession>
<dbReference type="EMBL" id="CP071504">
    <property type="protein sequence ID" value="QSX31909.1"/>
    <property type="molecule type" value="Genomic_DNA"/>
</dbReference>
<dbReference type="PANTHER" id="PTHR35868">
    <property type="entry name" value="DUF2804 DOMAIN-CONTAINING PROTEIN-RELATED"/>
    <property type="match status" value="1"/>
</dbReference>
<evidence type="ECO:0000313" key="1">
    <source>
        <dbReference type="EMBL" id="QSX31909.1"/>
    </source>
</evidence>
<evidence type="ECO:0000313" key="2">
    <source>
        <dbReference type="Proteomes" id="UP000663281"/>
    </source>
</evidence>
<keyword evidence="2" id="KW-1185">Reference proteome</keyword>
<name>A0A974XP04_9GAMM</name>
<proteinExistence type="predicted"/>
<dbReference type="Proteomes" id="UP000663281">
    <property type="component" value="Chromosome"/>
</dbReference>
<dbReference type="Pfam" id="PF10974">
    <property type="entry name" value="DUF2804"/>
    <property type="match status" value="1"/>
</dbReference>